<protein>
    <recommendedName>
        <fullName evidence="3">VOC domain-containing protein</fullName>
    </recommendedName>
</protein>
<evidence type="ECO:0000313" key="1">
    <source>
        <dbReference type="EMBL" id="MDF8335296.1"/>
    </source>
</evidence>
<comment type="caution">
    <text evidence="1">The sequence shown here is derived from an EMBL/GenBank/DDBJ whole genome shotgun (WGS) entry which is preliminary data.</text>
</comment>
<dbReference type="SUPFAM" id="SSF54593">
    <property type="entry name" value="Glyoxalase/Bleomycin resistance protein/Dihydroxybiphenyl dioxygenase"/>
    <property type="match status" value="1"/>
</dbReference>
<accession>A0ABT6CNB3</accession>
<reference evidence="1 2" key="1">
    <citation type="submission" date="2023-03" db="EMBL/GenBank/DDBJ databases">
        <title>Novosphingobium cyanobacteriorum sp. nov., isolated from a eutrophic reservoir during the Microcystis bloom period.</title>
        <authorList>
            <person name="Kang M."/>
            <person name="Le V."/>
            <person name="Ko S.-R."/>
            <person name="Lee S.-A."/>
            <person name="Ahn C.-Y."/>
        </authorList>
    </citation>
    <scope>NUCLEOTIDE SEQUENCE [LARGE SCALE GENOMIC DNA]</scope>
    <source>
        <strain evidence="1 2">HBC54</strain>
    </source>
</reference>
<dbReference type="EMBL" id="JAROCY010000024">
    <property type="protein sequence ID" value="MDF8335296.1"/>
    <property type="molecule type" value="Genomic_DNA"/>
</dbReference>
<keyword evidence="2" id="KW-1185">Reference proteome</keyword>
<sequence>MTRVVRPPSSAKPAGLLGYELFQTAYVSNDLDRAVQVIGDAYGFANWSYIDAGVMRIALAWSNGQQYEVIETARDQTQPLYDDWIDRTGDFVIRHHHFGYFVNSDEEWELLRSQITAAGRKLWMDVDTGTMKVIYIEAPELGHFLEYIYPNEEGRHFYTQCAAN</sequence>
<evidence type="ECO:0008006" key="3">
    <source>
        <dbReference type="Google" id="ProtNLM"/>
    </source>
</evidence>
<proteinExistence type="predicted"/>
<evidence type="ECO:0000313" key="2">
    <source>
        <dbReference type="Proteomes" id="UP001222770"/>
    </source>
</evidence>
<dbReference type="Proteomes" id="UP001222770">
    <property type="component" value="Unassembled WGS sequence"/>
</dbReference>
<dbReference type="RefSeq" id="WP_277280261.1">
    <property type="nucleotide sequence ID" value="NZ_JAROCY010000024.1"/>
</dbReference>
<organism evidence="1 2">
    <name type="scientific">Novosphingobium cyanobacteriorum</name>
    <dbReference type="NCBI Taxonomy" id="3024215"/>
    <lineage>
        <taxon>Bacteria</taxon>
        <taxon>Pseudomonadati</taxon>
        <taxon>Pseudomonadota</taxon>
        <taxon>Alphaproteobacteria</taxon>
        <taxon>Sphingomonadales</taxon>
        <taxon>Sphingomonadaceae</taxon>
        <taxon>Novosphingobium</taxon>
    </lineage>
</organism>
<name>A0ABT6CNB3_9SPHN</name>
<gene>
    <name evidence="1" type="ORF">POM99_18990</name>
</gene>
<dbReference type="InterPro" id="IPR029068">
    <property type="entry name" value="Glyas_Bleomycin-R_OHBP_Dase"/>
</dbReference>
<dbReference type="Gene3D" id="3.10.180.10">
    <property type="entry name" value="2,3-Dihydroxybiphenyl 1,2-Dioxygenase, domain 1"/>
    <property type="match status" value="1"/>
</dbReference>